<keyword evidence="7" id="KW-0547">Nucleotide-binding</keyword>
<comment type="subcellular location">
    <subcellularLocation>
        <location evidence="2">Cell membrane</location>
        <topology evidence="2">Multi-pass membrane protein</topology>
    </subcellularLocation>
</comment>
<evidence type="ECO:0000256" key="2">
    <source>
        <dbReference type="ARBA" id="ARBA00004651"/>
    </source>
</evidence>
<dbReference type="GO" id="GO:0016036">
    <property type="term" value="P:cellular response to phosphate starvation"/>
    <property type="evidence" value="ECO:0007669"/>
    <property type="project" value="TreeGrafter"/>
</dbReference>
<dbReference type="PANTHER" id="PTHR45453">
    <property type="entry name" value="PHOSPHATE REGULON SENSOR PROTEIN PHOR"/>
    <property type="match status" value="1"/>
</dbReference>
<sequence length="216" mass="24822">MDRWVHQMKTPLSVLELMTEDVDEPEAASMKEELERLRHGLSMVLYTARLRSMAEDIHVSATELLPLIHAVNKEHRRYYIRHHVYPKVITDDEKVVVMTDEKWLVFILTQLLLNAVKYSSGKSDVIHIQVTSTINGVTLTIKDFGVGIPIADQKRIFDKFFTGENGRRFRESTGMGLYLTKEMSEKLHHQIEVSSVLGEGTKITLHFTTTQNLTPM</sequence>
<evidence type="ECO:0000256" key="7">
    <source>
        <dbReference type="ARBA" id="ARBA00022741"/>
    </source>
</evidence>
<dbReference type="STRING" id="306541.SAMN05421668_101150"/>
<dbReference type="InterPro" id="IPR004358">
    <property type="entry name" value="Sig_transdc_His_kin-like_C"/>
</dbReference>
<gene>
    <name evidence="14" type="ORF">HMI01_01580</name>
    <name evidence="15" type="ORF">SAMN05421668_101150</name>
</gene>
<dbReference type="GO" id="GO:0004721">
    <property type="term" value="F:phosphoprotein phosphatase activity"/>
    <property type="evidence" value="ECO:0007669"/>
    <property type="project" value="TreeGrafter"/>
</dbReference>
<evidence type="ECO:0000313" key="15">
    <source>
        <dbReference type="EMBL" id="SFS34265.1"/>
    </source>
</evidence>
<evidence type="ECO:0000256" key="3">
    <source>
        <dbReference type="ARBA" id="ARBA00012438"/>
    </source>
</evidence>
<keyword evidence="4" id="KW-1003">Cell membrane</keyword>
<evidence type="ECO:0000256" key="9">
    <source>
        <dbReference type="ARBA" id="ARBA00022840"/>
    </source>
</evidence>
<keyword evidence="9" id="KW-0067">ATP-binding</keyword>
<feature type="domain" description="Histidine kinase" evidence="13">
    <location>
        <begin position="3"/>
        <end position="211"/>
    </location>
</feature>
<evidence type="ECO:0000313" key="14">
    <source>
        <dbReference type="EMBL" id="GEM03170.1"/>
    </source>
</evidence>
<dbReference type="EC" id="2.7.13.3" evidence="3"/>
<keyword evidence="17" id="KW-1185">Reference proteome</keyword>
<evidence type="ECO:0000256" key="4">
    <source>
        <dbReference type="ARBA" id="ARBA00022475"/>
    </source>
</evidence>
<evidence type="ECO:0000256" key="10">
    <source>
        <dbReference type="ARBA" id="ARBA00022989"/>
    </source>
</evidence>
<keyword evidence="11" id="KW-0902">Two-component regulatory system</keyword>
<dbReference type="InterPro" id="IPR003594">
    <property type="entry name" value="HATPase_dom"/>
</dbReference>
<dbReference type="GO" id="GO:0005886">
    <property type="term" value="C:plasma membrane"/>
    <property type="evidence" value="ECO:0007669"/>
    <property type="project" value="UniProtKB-SubCell"/>
</dbReference>
<dbReference type="OrthoDB" id="9780487at2"/>
<dbReference type="SMART" id="SM00387">
    <property type="entry name" value="HATPase_c"/>
    <property type="match status" value="1"/>
</dbReference>
<dbReference type="Pfam" id="PF02518">
    <property type="entry name" value="HATPase_c"/>
    <property type="match status" value="1"/>
</dbReference>
<dbReference type="Proteomes" id="UP000321773">
    <property type="component" value="Unassembled WGS sequence"/>
</dbReference>
<dbReference type="InterPro" id="IPR050351">
    <property type="entry name" value="BphY/WalK/GraS-like"/>
</dbReference>
<keyword evidence="5" id="KW-0808">Transferase</keyword>
<dbReference type="PROSITE" id="PS50109">
    <property type="entry name" value="HIS_KIN"/>
    <property type="match status" value="1"/>
</dbReference>
<dbReference type="Gene3D" id="3.30.565.10">
    <property type="entry name" value="Histidine kinase-like ATPase, C-terminal domain"/>
    <property type="match status" value="1"/>
</dbReference>
<evidence type="ECO:0000256" key="6">
    <source>
        <dbReference type="ARBA" id="ARBA00022692"/>
    </source>
</evidence>
<evidence type="ECO:0000313" key="17">
    <source>
        <dbReference type="Proteomes" id="UP000321773"/>
    </source>
</evidence>
<accession>A0A1I6P283</accession>
<evidence type="ECO:0000256" key="8">
    <source>
        <dbReference type="ARBA" id="ARBA00022777"/>
    </source>
</evidence>
<dbReference type="GO" id="GO:0005524">
    <property type="term" value="F:ATP binding"/>
    <property type="evidence" value="ECO:0007669"/>
    <property type="project" value="UniProtKB-KW"/>
</dbReference>
<reference evidence="14 17" key="2">
    <citation type="submission" date="2019-07" db="EMBL/GenBank/DDBJ databases">
        <title>Whole genome shotgun sequence of Halolactibacillus miurensis NBRC 100873.</title>
        <authorList>
            <person name="Hosoyama A."/>
            <person name="Uohara A."/>
            <person name="Ohji S."/>
            <person name="Ichikawa N."/>
        </authorList>
    </citation>
    <scope>NUCLEOTIDE SEQUENCE [LARGE SCALE GENOMIC DNA]</scope>
    <source>
        <strain evidence="14 17">NBRC 100873</strain>
    </source>
</reference>
<dbReference type="EMBL" id="BJWJ01000001">
    <property type="protein sequence ID" value="GEM03170.1"/>
    <property type="molecule type" value="Genomic_DNA"/>
</dbReference>
<evidence type="ECO:0000259" key="13">
    <source>
        <dbReference type="PROSITE" id="PS50109"/>
    </source>
</evidence>
<comment type="catalytic activity">
    <reaction evidence="1">
        <text>ATP + protein L-histidine = ADP + protein N-phospho-L-histidine.</text>
        <dbReference type="EC" id="2.7.13.3"/>
    </reaction>
</comment>
<evidence type="ECO:0000313" key="16">
    <source>
        <dbReference type="Proteomes" id="UP000199139"/>
    </source>
</evidence>
<dbReference type="SUPFAM" id="SSF55874">
    <property type="entry name" value="ATPase domain of HSP90 chaperone/DNA topoisomerase II/histidine kinase"/>
    <property type="match status" value="1"/>
</dbReference>
<dbReference type="Proteomes" id="UP000199139">
    <property type="component" value="Unassembled WGS sequence"/>
</dbReference>
<evidence type="ECO:0000256" key="1">
    <source>
        <dbReference type="ARBA" id="ARBA00000085"/>
    </source>
</evidence>
<keyword evidence="10" id="KW-1133">Transmembrane helix</keyword>
<evidence type="ECO:0000256" key="11">
    <source>
        <dbReference type="ARBA" id="ARBA00023012"/>
    </source>
</evidence>
<dbReference type="PANTHER" id="PTHR45453:SF2">
    <property type="entry name" value="HISTIDINE KINASE"/>
    <property type="match status" value="1"/>
</dbReference>
<dbReference type="GO" id="GO:0000155">
    <property type="term" value="F:phosphorelay sensor kinase activity"/>
    <property type="evidence" value="ECO:0007669"/>
    <property type="project" value="TreeGrafter"/>
</dbReference>
<name>A0A1I6P283_9BACI</name>
<keyword evidence="6" id="KW-0812">Transmembrane</keyword>
<protein>
    <recommendedName>
        <fullName evidence="3">histidine kinase</fullName>
        <ecNumber evidence="3">2.7.13.3</ecNumber>
    </recommendedName>
</protein>
<reference evidence="15 16" key="1">
    <citation type="submission" date="2016-10" db="EMBL/GenBank/DDBJ databases">
        <authorList>
            <person name="de Groot N.N."/>
        </authorList>
    </citation>
    <scope>NUCLEOTIDE SEQUENCE [LARGE SCALE GENOMIC DNA]</scope>
    <source>
        <strain evidence="15 16">DSM 17074</strain>
    </source>
</reference>
<dbReference type="RefSeq" id="WP_089852709.1">
    <property type="nucleotide sequence ID" value="NZ_BJWJ01000001.1"/>
</dbReference>
<keyword evidence="12" id="KW-0472">Membrane</keyword>
<keyword evidence="8 15" id="KW-0418">Kinase</keyword>
<proteinExistence type="predicted"/>
<dbReference type="InterPro" id="IPR036890">
    <property type="entry name" value="HATPase_C_sf"/>
</dbReference>
<evidence type="ECO:0000256" key="12">
    <source>
        <dbReference type="ARBA" id="ARBA00023136"/>
    </source>
</evidence>
<organism evidence="15 16">
    <name type="scientific">Halolactibacillus miurensis</name>
    <dbReference type="NCBI Taxonomy" id="306541"/>
    <lineage>
        <taxon>Bacteria</taxon>
        <taxon>Bacillati</taxon>
        <taxon>Bacillota</taxon>
        <taxon>Bacilli</taxon>
        <taxon>Bacillales</taxon>
        <taxon>Bacillaceae</taxon>
        <taxon>Halolactibacillus</taxon>
    </lineage>
</organism>
<dbReference type="AlphaFoldDB" id="A0A1I6P283"/>
<dbReference type="InterPro" id="IPR005467">
    <property type="entry name" value="His_kinase_dom"/>
</dbReference>
<evidence type="ECO:0000256" key="5">
    <source>
        <dbReference type="ARBA" id="ARBA00022679"/>
    </source>
</evidence>
<dbReference type="EMBL" id="FPAI01000001">
    <property type="protein sequence ID" value="SFS34265.1"/>
    <property type="molecule type" value="Genomic_DNA"/>
</dbReference>
<dbReference type="PRINTS" id="PR00344">
    <property type="entry name" value="BCTRLSENSOR"/>
</dbReference>